<feature type="binding site" evidence="7">
    <location>
        <position position="88"/>
    </location>
    <ligand>
        <name>substrate</name>
    </ligand>
</feature>
<keyword evidence="2 7" id="KW-0808">Transferase</keyword>
<evidence type="ECO:0000256" key="7">
    <source>
        <dbReference type="HAMAP-Rule" id="MF_00109"/>
    </source>
</evidence>
<dbReference type="HAMAP" id="MF_00109">
    <property type="entry name" value="Shikimate_kinase"/>
    <property type="match status" value="1"/>
</dbReference>
<reference evidence="8 9" key="1">
    <citation type="journal article" date="2011" name="Int. J. Syst. Evol. Microbiol.">
        <title>Zhongshania antarctica gen. nov., sp. nov. and Zhongshania guokunii sp. nov., gammaproteobacteria respectively isolated from coastal attached (fast) ice and surface seawater of the Antarctic.</title>
        <authorList>
            <person name="Li H.J."/>
            <person name="Zhang X.Y."/>
            <person name="Chen C.X."/>
            <person name="Zhang Y.J."/>
            <person name="Gao Z.M."/>
            <person name="Yu Y."/>
            <person name="Chen X.L."/>
            <person name="Chen B."/>
            <person name="Zhang Y.Z."/>
        </authorList>
    </citation>
    <scope>NUCLEOTIDE SEQUENCE [LARGE SCALE GENOMIC DNA]</scope>
    <source>
        <strain evidence="8 9">ZS6-22T</strain>
    </source>
</reference>
<keyword evidence="3 7" id="KW-0547">Nucleotide-binding</keyword>
<evidence type="ECO:0000256" key="5">
    <source>
        <dbReference type="ARBA" id="ARBA00022840"/>
    </source>
</evidence>
<keyword evidence="6 7" id="KW-0057">Aromatic amino acid biosynthesis</keyword>
<comment type="pathway">
    <text evidence="7">Metabolic intermediate biosynthesis; chorismate biosynthesis; chorismate from D-erythrose 4-phosphate and phosphoenolpyruvate: step 5/7.</text>
</comment>
<keyword evidence="7" id="KW-0479">Metal-binding</keyword>
<dbReference type="InterPro" id="IPR027417">
    <property type="entry name" value="P-loop_NTPase"/>
</dbReference>
<dbReference type="PRINTS" id="PR01100">
    <property type="entry name" value="SHIKIMTKNASE"/>
</dbReference>
<evidence type="ECO:0000256" key="4">
    <source>
        <dbReference type="ARBA" id="ARBA00022777"/>
    </source>
</evidence>
<evidence type="ECO:0000313" key="9">
    <source>
        <dbReference type="Proteomes" id="UP001557485"/>
    </source>
</evidence>
<keyword evidence="1 7" id="KW-0028">Amino-acid biosynthesis</keyword>
<protein>
    <recommendedName>
        <fullName evidence="7">Shikimate kinase</fullName>
        <shortName evidence="7">SK</shortName>
        <ecNumber evidence="7">2.7.1.71</ecNumber>
    </recommendedName>
</protein>
<comment type="catalytic activity">
    <reaction evidence="7">
        <text>shikimate + ATP = 3-phosphoshikimate + ADP + H(+)</text>
        <dbReference type="Rhea" id="RHEA:13121"/>
        <dbReference type="ChEBI" id="CHEBI:15378"/>
        <dbReference type="ChEBI" id="CHEBI:30616"/>
        <dbReference type="ChEBI" id="CHEBI:36208"/>
        <dbReference type="ChEBI" id="CHEBI:145989"/>
        <dbReference type="ChEBI" id="CHEBI:456216"/>
        <dbReference type="EC" id="2.7.1.71"/>
    </reaction>
</comment>
<comment type="caution">
    <text evidence="8">The sequence shown here is derived from an EMBL/GenBank/DDBJ whole genome shotgun (WGS) entry which is preliminary data.</text>
</comment>
<feature type="binding site" evidence="7">
    <location>
        <position position="126"/>
    </location>
    <ligand>
        <name>ATP</name>
        <dbReference type="ChEBI" id="CHEBI:30616"/>
    </ligand>
</feature>
<dbReference type="SUPFAM" id="SSF52540">
    <property type="entry name" value="P-loop containing nucleoside triphosphate hydrolases"/>
    <property type="match status" value="1"/>
</dbReference>
<proteinExistence type="inferred from homology"/>
<keyword evidence="7" id="KW-0460">Magnesium</keyword>
<feature type="binding site" evidence="7">
    <location>
        <begin position="21"/>
        <end position="26"/>
    </location>
    <ligand>
        <name>ATP</name>
        <dbReference type="ChEBI" id="CHEBI:30616"/>
    </ligand>
</feature>
<comment type="cofactor">
    <cofactor evidence="7">
        <name>Mg(2+)</name>
        <dbReference type="ChEBI" id="CHEBI:18420"/>
    </cofactor>
    <text evidence="7">Binds 1 Mg(2+) ion per subunit.</text>
</comment>
<comment type="caution">
    <text evidence="7">Lacks conserved residue(s) required for the propagation of feature annotation.</text>
</comment>
<evidence type="ECO:0000256" key="6">
    <source>
        <dbReference type="ARBA" id="ARBA00023141"/>
    </source>
</evidence>
<comment type="similarity">
    <text evidence="7">Belongs to the shikimate kinase family.</text>
</comment>
<dbReference type="Proteomes" id="UP001557485">
    <property type="component" value="Unassembled WGS sequence"/>
</dbReference>
<dbReference type="Gene3D" id="3.40.50.300">
    <property type="entry name" value="P-loop containing nucleotide triphosphate hydrolases"/>
    <property type="match status" value="1"/>
</dbReference>
<dbReference type="PANTHER" id="PTHR21087">
    <property type="entry name" value="SHIKIMATE KINASE"/>
    <property type="match status" value="1"/>
</dbReference>
<dbReference type="GO" id="GO:0016301">
    <property type="term" value="F:kinase activity"/>
    <property type="evidence" value="ECO:0007669"/>
    <property type="project" value="UniProtKB-KW"/>
</dbReference>
<dbReference type="EC" id="2.7.1.71" evidence="7"/>
<gene>
    <name evidence="7" type="primary">aroK</name>
    <name evidence="8" type="ORF">AB4876_08365</name>
</gene>
<dbReference type="CDD" id="cd00464">
    <property type="entry name" value="SK"/>
    <property type="match status" value="1"/>
</dbReference>
<organism evidence="8 9">
    <name type="scientific">Zhongshania guokunii</name>
    <dbReference type="NCBI Taxonomy" id="641783"/>
    <lineage>
        <taxon>Bacteria</taxon>
        <taxon>Pseudomonadati</taxon>
        <taxon>Pseudomonadota</taxon>
        <taxon>Gammaproteobacteria</taxon>
        <taxon>Cellvibrionales</taxon>
        <taxon>Spongiibacteraceae</taxon>
        <taxon>Zhongshania</taxon>
    </lineage>
</organism>
<comment type="subunit">
    <text evidence="7">Monomer.</text>
</comment>
<feature type="binding site" evidence="7">
    <location>
        <position position="43"/>
    </location>
    <ligand>
        <name>substrate</name>
    </ligand>
</feature>
<feature type="binding site" evidence="7">
    <location>
        <position position="25"/>
    </location>
    <ligand>
        <name>Mg(2+)</name>
        <dbReference type="ChEBI" id="CHEBI:18420"/>
    </ligand>
</feature>
<dbReference type="InterPro" id="IPR000623">
    <property type="entry name" value="Shikimate_kinase/TSH1"/>
</dbReference>
<dbReference type="InterPro" id="IPR031322">
    <property type="entry name" value="Shikimate/glucono_kinase"/>
</dbReference>
<keyword evidence="7" id="KW-0963">Cytoplasm</keyword>
<sequence>MSKNMGEANKCPAIILIGMPGAGKSTIGAGLANARGLPLVDTDRLIEQEAGHTLQALLDERGYLGLRKREEQVLLAHNFTGQVVATGGSAVYSALAMRHLKACGPCVFLDIPLAEIEQRVQNFNDRGIAGPVGQTLAQVYAERLPLYQRYADIVVNGSGLSEAELLKAVQASLS</sequence>
<dbReference type="RefSeq" id="WP_368381190.1">
    <property type="nucleotide sequence ID" value="NZ_JBFRYA010000006.1"/>
</dbReference>
<name>A0ABV3U5X6_9GAMM</name>
<dbReference type="EMBL" id="JBFRYA010000006">
    <property type="protein sequence ID" value="MEX1668924.1"/>
    <property type="molecule type" value="Genomic_DNA"/>
</dbReference>
<keyword evidence="5 7" id="KW-0067">ATP-binding</keyword>
<dbReference type="Pfam" id="PF01202">
    <property type="entry name" value="SKI"/>
    <property type="match status" value="1"/>
</dbReference>
<comment type="function">
    <text evidence="7">Catalyzes the specific phosphorylation of the 3-hydroxyl group of shikimic acid using ATP as a cosubstrate.</text>
</comment>
<feature type="binding site" evidence="7">
    <location>
        <position position="67"/>
    </location>
    <ligand>
        <name>substrate</name>
    </ligand>
</feature>
<keyword evidence="4 7" id="KW-0418">Kinase</keyword>
<comment type="subcellular location">
    <subcellularLocation>
        <location evidence="7">Cytoplasm</location>
    </subcellularLocation>
</comment>
<evidence type="ECO:0000313" key="8">
    <source>
        <dbReference type="EMBL" id="MEX1668924.1"/>
    </source>
</evidence>
<evidence type="ECO:0000256" key="3">
    <source>
        <dbReference type="ARBA" id="ARBA00022741"/>
    </source>
</evidence>
<accession>A0ABV3U5X6</accession>
<dbReference type="PANTHER" id="PTHR21087:SF16">
    <property type="entry name" value="SHIKIMATE KINASE 1, CHLOROPLASTIC"/>
    <property type="match status" value="1"/>
</dbReference>
<evidence type="ECO:0000256" key="1">
    <source>
        <dbReference type="ARBA" id="ARBA00022605"/>
    </source>
</evidence>
<evidence type="ECO:0000256" key="2">
    <source>
        <dbReference type="ARBA" id="ARBA00022679"/>
    </source>
</evidence>
<keyword evidence="9" id="KW-1185">Reference proteome</keyword>
<feature type="binding site" evidence="7">
    <location>
        <position position="143"/>
    </location>
    <ligand>
        <name>substrate</name>
    </ligand>
</feature>